<dbReference type="InterPro" id="IPR027417">
    <property type="entry name" value="P-loop_NTPase"/>
</dbReference>
<evidence type="ECO:0000256" key="1">
    <source>
        <dbReference type="ARBA" id="ARBA00008575"/>
    </source>
</evidence>
<evidence type="ECO:0000259" key="8">
    <source>
        <dbReference type="PROSITE" id="PS50893"/>
    </source>
</evidence>
<comment type="similarity">
    <text evidence="1">Belongs to the ABC transporter superfamily. ABCD family. Peroxisomal fatty acyl CoA transporter (TC 3.A.1.203) subfamily.</text>
</comment>
<keyword evidence="4" id="KW-0547">Nucleotide-binding</keyword>
<dbReference type="InterPro" id="IPR003439">
    <property type="entry name" value="ABC_transporter-like_ATP-bd"/>
</dbReference>
<proteinExistence type="inferred from homology"/>
<gene>
    <name evidence="9" type="ORF">ECPE_LOCUS4033</name>
</gene>
<dbReference type="SMART" id="SM00382">
    <property type="entry name" value="AAA"/>
    <property type="match status" value="1"/>
</dbReference>
<evidence type="ECO:0000256" key="7">
    <source>
        <dbReference type="ARBA" id="ARBA00023136"/>
    </source>
</evidence>
<dbReference type="Gene3D" id="3.40.50.300">
    <property type="entry name" value="P-loop containing nucleotide triphosphate hydrolases"/>
    <property type="match status" value="1"/>
</dbReference>
<evidence type="ECO:0000256" key="2">
    <source>
        <dbReference type="ARBA" id="ARBA00022448"/>
    </source>
</evidence>
<dbReference type="GO" id="GO:0005524">
    <property type="term" value="F:ATP binding"/>
    <property type="evidence" value="ECO:0007669"/>
    <property type="project" value="UniProtKB-KW"/>
</dbReference>
<dbReference type="EMBL" id="UZAN01040935">
    <property type="protein sequence ID" value="VDP71423.1"/>
    <property type="molecule type" value="Genomic_DNA"/>
</dbReference>
<dbReference type="GO" id="GO:0042626">
    <property type="term" value="F:ATPase-coupled transmembrane transporter activity"/>
    <property type="evidence" value="ECO:0007669"/>
    <property type="project" value="TreeGrafter"/>
</dbReference>
<dbReference type="Proteomes" id="UP000272942">
    <property type="component" value="Unassembled WGS sequence"/>
</dbReference>
<dbReference type="SUPFAM" id="SSF52540">
    <property type="entry name" value="P-loop containing nucleoside triphosphate hydrolases"/>
    <property type="match status" value="1"/>
</dbReference>
<dbReference type="GO" id="GO:0016887">
    <property type="term" value="F:ATP hydrolysis activity"/>
    <property type="evidence" value="ECO:0007669"/>
    <property type="project" value="InterPro"/>
</dbReference>
<dbReference type="PANTHER" id="PTHR11384:SF59">
    <property type="entry name" value="LYSOSOMAL COBALAMIN TRANSPORTER ABCD4"/>
    <property type="match status" value="1"/>
</dbReference>
<dbReference type="GO" id="GO:0005324">
    <property type="term" value="F:long-chain fatty acid transmembrane transporter activity"/>
    <property type="evidence" value="ECO:0007669"/>
    <property type="project" value="TreeGrafter"/>
</dbReference>
<dbReference type="WBParaSite" id="ECPE_0000404001-mRNA-1">
    <property type="protein sequence ID" value="ECPE_0000404001-mRNA-1"/>
    <property type="gene ID" value="ECPE_0000404001"/>
</dbReference>
<reference evidence="9 10" key="2">
    <citation type="submission" date="2018-11" db="EMBL/GenBank/DDBJ databases">
        <authorList>
            <consortium name="Pathogen Informatics"/>
        </authorList>
    </citation>
    <scope>NUCLEOTIDE SEQUENCE [LARGE SCALE GENOMIC DNA]</scope>
    <source>
        <strain evidence="9 10">Egypt</strain>
    </source>
</reference>
<dbReference type="PROSITE" id="PS50893">
    <property type="entry name" value="ABC_TRANSPORTER_2"/>
    <property type="match status" value="1"/>
</dbReference>
<feature type="domain" description="ABC transporter" evidence="8">
    <location>
        <begin position="86"/>
        <end position="371"/>
    </location>
</feature>
<evidence type="ECO:0000256" key="5">
    <source>
        <dbReference type="ARBA" id="ARBA00022840"/>
    </source>
</evidence>
<keyword evidence="5" id="KW-0067">ATP-binding</keyword>
<evidence type="ECO:0000313" key="10">
    <source>
        <dbReference type="Proteomes" id="UP000272942"/>
    </source>
</evidence>
<evidence type="ECO:0000256" key="3">
    <source>
        <dbReference type="ARBA" id="ARBA00022692"/>
    </source>
</evidence>
<name>A0A183AAP8_9TREM</name>
<dbReference type="GO" id="GO:0015910">
    <property type="term" value="P:long-chain fatty acid import into peroxisome"/>
    <property type="evidence" value="ECO:0007669"/>
    <property type="project" value="TreeGrafter"/>
</dbReference>
<dbReference type="GO" id="GO:0007031">
    <property type="term" value="P:peroxisome organization"/>
    <property type="evidence" value="ECO:0007669"/>
    <property type="project" value="TreeGrafter"/>
</dbReference>
<dbReference type="GO" id="GO:0006635">
    <property type="term" value="P:fatty acid beta-oxidation"/>
    <property type="evidence" value="ECO:0007669"/>
    <property type="project" value="TreeGrafter"/>
</dbReference>
<dbReference type="OrthoDB" id="422637at2759"/>
<keyword evidence="6" id="KW-1133">Transmembrane helix</keyword>
<evidence type="ECO:0000256" key="4">
    <source>
        <dbReference type="ARBA" id="ARBA00022741"/>
    </source>
</evidence>
<accession>A0A183AAP8</accession>
<evidence type="ECO:0000313" key="11">
    <source>
        <dbReference type="WBParaSite" id="ECPE_0000404001-mRNA-1"/>
    </source>
</evidence>
<dbReference type="PANTHER" id="PTHR11384">
    <property type="entry name" value="ATP-BINDING CASSETTE, SUB-FAMILY D MEMBER"/>
    <property type="match status" value="1"/>
</dbReference>
<evidence type="ECO:0000256" key="6">
    <source>
        <dbReference type="ARBA" id="ARBA00022989"/>
    </source>
</evidence>
<keyword evidence="2" id="KW-0813">Transport</keyword>
<reference evidence="11" key="1">
    <citation type="submission" date="2016-06" db="UniProtKB">
        <authorList>
            <consortium name="WormBaseParasite"/>
        </authorList>
    </citation>
    <scope>IDENTIFICATION</scope>
</reference>
<sequence>MFVGTSFFLLYLINKLTSLIALANTIAQLVGVGHRLVTLNTCLKRTLDHQSPGQYAASDFAPIPIVVPTTVMPPDSGIAVDEKTAICLLHVSLGLPSDPEYILIHDLSINIGLADSLLITGPSGVGKTALLHRRCRALHLAFLLLSIADVPVSSSDLESTDIYPINCIENNTKRASVLRGEQAVSLGNAIWCGYTLRSYRQAMQLLHEFRLIEEEQILAVTDCLARHIQQNKMSRREKRGRVCSILTGFIKDTVRFGCQPVSRDIGLYAGEWRSCYSPGEMQRLVLAAVCYKNPQIVFLDESTSQLSETDEARAYQSLVQRGITSVSVGHRPSIRAYHRRELQITPLSVADNELDKTVNKSPNWSIVPITI</sequence>
<keyword evidence="10" id="KW-1185">Reference proteome</keyword>
<dbReference type="AlphaFoldDB" id="A0A183AAP8"/>
<dbReference type="InterPro" id="IPR050835">
    <property type="entry name" value="ABC_transporter_sub-D"/>
</dbReference>
<dbReference type="GO" id="GO:0042760">
    <property type="term" value="P:very long-chain fatty acid catabolic process"/>
    <property type="evidence" value="ECO:0007669"/>
    <property type="project" value="TreeGrafter"/>
</dbReference>
<organism evidence="11">
    <name type="scientific">Echinostoma caproni</name>
    <dbReference type="NCBI Taxonomy" id="27848"/>
    <lineage>
        <taxon>Eukaryota</taxon>
        <taxon>Metazoa</taxon>
        <taxon>Spiralia</taxon>
        <taxon>Lophotrochozoa</taxon>
        <taxon>Platyhelminthes</taxon>
        <taxon>Trematoda</taxon>
        <taxon>Digenea</taxon>
        <taxon>Plagiorchiida</taxon>
        <taxon>Echinostomata</taxon>
        <taxon>Echinostomatoidea</taxon>
        <taxon>Echinostomatidae</taxon>
        <taxon>Echinostoma</taxon>
    </lineage>
</organism>
<keyword evidence="3" id="KW-0812">Transmembrane</keyword>
<dbReference type="InterPro" id="IPR003593">
    <property type="entry name" value="AAA+_ATPase"/>
</dbReference>
<dbReference type="GO" id="GO:0005778">
    <property type="term" value="C:peroxisomal membrane"/>
    <property type="evidence" value="ECO:0007669"/>
    <property type="project" value="TreeGrafter"/>
</dbReference>
<evidence type="ECO:0000313" key="9">
    <source>
        <dbReference type="EMBL" id="VDP71423.1"/>
    </source>
</evidence>
<keyword evidence="7" id="KW-0472">Membrane</keyword>
<protein>
    <submittedName>
        <fullName evidence="11">ABC transporter domain-containing protein</fullName>
    </submittedName>
</protein>